<comment type="caution">
    <text evidence="1">The sequence shown here is derived from an EMBL/GenBank/DDBJ whole genome shotgun (WGS) entry which is preliminary data.</text>
</comment>
<dbReference type="Proteomes" id="UP000828390">
    <property type="component" value="Unassembled WGS sequence"/>
</dbReference>
<sequence length="68" mass="8032">MPGCTGKNTCLDWQEHLCKLERMPVFIGKNNARVYWHERLCIGKNAHVYWRERLCELNRMPVCIGKNA</sequence>
<reference evidence="1" key="1">
    <citation type="journal article" date="2019" name="bioRxiv">
        <title>The Genome of the Zebra Mussel, Dreissena polymorpha: A Resource for Invasive Species Research.</title>
        <authorList>
            <person name="McCartney M.A."/>
            <person name="Auch B."/>
            <person name="Kono T."/>
            <person name="Mallez S."/>
            <person name="Zhang Y."/>
            <person name="Obille A."/>
            <person name="Becker A."/>
            <person name="Abrahante J.E."/>
            <person name="Garbe J."/>
            <person name="Badalamenti J.P."/>
            <person name="Herman A."/>
            <person name="Mangelson H."/>
            <person name="Liachko I."/>
            <person name="Sullivan S."/>
            <person name="Sone E.D."/>
            <person name="Koren S."/>
            <person name="Silverstein K.A.T."/>
            <person name="Beckman K.B."/>
            <person name="Gohl D.M."/>
        </authorList>
    </citation>
    <scope>NUCLEOTIDE SEQUENCE</scope>
    <source>
        <strain evidence="1">Duluth1</strain>
        <tissue evidence="1">Whole animal</tissue>
    </source>
</reference>
<evidence type="ECO:0000313" key="2">
    <source>
        <dbReference type="Proteomes" id="UP000828390"/>
    </source>
</evidence>
<keyword evidence="2" id="KW-1185">Reference proteome</keyword>
<feature type="non-terminal residue" evidence="1">
    <location>
        <position position="1"/>
    </location>
</feature>
<accession>A0A9D4L8G4</accession>
<evidence type="ECO:0000313" key="1">
    <source>
        <dbReference type="EMBL" id="KAH3852401.1"/>
    </source>
</evidence>
<dbReference type="AlphaFoldDB" id="A0A9D4L8G4"/>
<gene>
    <name evidence="1" type="ORF">DPMN_094908</name>
</gene>
<dbReference type="EMBL" id="JAIWYP010000003">
    <property type="protein sequence ID" value="KAH3852401.1"/>
    <property type="molecule type" value="Genomic_DNA"/>
</dbReference>
<proteinExistence type="predicted"/>
<reference evidence="1" key="2">
    <citation type="submission" date="2020-11" db="EMBL/GenBank/DDBJ databases">
        <authorList>
            <person name="McCartney M.A."/>
            <person name="Auch B."/>
            <person name="Kono T."/>
            <person name="Mallez S."/>
            <person name="Becker A."/>
            <person name="Gohl D.M."/>
            <person name="Silverstein K.A.T."/>
            <person name="Koren S."/>
            <person name="Bechman K.B."/>
            <person name="Herman A."/>
            <person name="Abrahante J.E."/>
            <person name="Garbe J."/>
        </authorList>
    </citation>
    <scope>NUCLEOTIDE SEQUENCE</scope>
    <source>
        <strain evidence="1">Duluth1</strain>
        <tissue evidence="1">Whole animal</tissue>
    </source>
</reference>
<organism evidence="1 2">
    <name type="scientific">Dreissena polymorpha</name>
    <name type="common">Zebra mussel</name>
    <name type="synonym">Mytilus polymorpha</name>
    <dbReference type="NCBI Taxonomy" id="45954"/>
    <lineage>
        <taxon>Eukaryota</taxon>
        <taxon>Metazoa</taxon>
        <taxon>Spiralia</taxon>
        <taxon>Lophotrochozoa</taxon>
        <taxon>Mollusca</taxon>
        <taxon>Bivalvia</taxon>
        <taxon>Autobranchia</taxon>
        <taxon>Heteroconchia</taxon>
        <taxon>Euheterodonta</taxon>
        <taxon>Imparidentia</taxon>
        <taxon>Neoheterodontei</taxon>
        <taxon>Myida</taxon>
        <taxon>Dreissenoidea</taxon>
        <taxon>Dreissenidae</taxon>
        <taxon>Dreissena</taxon>
    </lineage>
</organism>
<protein>
    <submittedName>
        <fullName evidence="1">Uncharacterized protein</fullName>
    </submittedName>
</protein>
<name>A0A9D4L8G4_DREPO</name>